<sequence length="280" mass="31887">MDTDKTDRKLKGGQLLVLAAVIGALAWFAMQHPKEADWVFYAPDGEIIEGGIYKRCLNRVSNEWGRCHYINYLMRGTRWSSTISLPDLGENPDGVMVVEYSDGRCRISAKHGDDRVRVLIERGQVLSGTARLSRQESKTVAFTEFMVPLQQWGDSAFTGYKTEFHKREDDALIYGSSENLVSWRKRGPVVPFELDDERQSRRAGYKFSDEHDQILGYNELLVEGFKIPYRDEPLEDESAVKSFEKSVIADAFAWRDEVLADFSSKSGLEIPLNCDVLRSI</sequence>
<dbReference type="OrthoDB" id="9987766at2"/>
<name>A0A1M2UU20_MARNT</name>
<feature type="transmembrane region" description="Helical" evidence="1">
    <location>
        <begin position="12"/>
        <end position="30"/>
    </location>
</feature>
<protein>
    <submittedName>
        <fullName evidence="2">Uncharacterized protein</fullName>
    </submittedName>
</protein>
<dbReference type="EMBL" id="MPKY01000001">
    <property type="protein sequence ID" value="OJS98807.1"/>
    <property type="molecule type" value="Genomic_DNA"/>
</dbReference>
<keyword evidence="1" id="KW-0472">Membrane</keyword>
<evidence type="ECO:0000313" key="2">
    <source>
        <dbReference type="EMBL" id="OJS98807.1"/>
    </source>
</evidence>
<keyword evidence="1" id="KW-0812">Transmembrane</keyword>
<accession>A0A1M2UU20</accession>
<reference evidence="2" key="1">
    <citation type="submission" date="2016-11" db="EMBL/GenBank/DDBJ databases">
        <title>Draft Genome Sequence of Marinobacter hydrocarbonoclasticus strain STW2, a polyaromatic aromatic hydrocarbon degrading and denitrifying bacterium from rhizosphere of Seagrass Enhalus acodoides.</title>
        <authorList>
            <person name="Ling J."/>
            <person name="Dong J."/>
        </authorList>
    </citation>
    <scope>NUCLEOTIDE SEQUENCE [LARGE SCALE GENOMIC DNA]</scope>
    <source>
        <strain evidence="2">STW2</strain>
    </source>
</reference>
<dbReference type="AlphaFoldDB" id="A0A1M2UU20"/>
<dbReference type="Proteomes" id="UP000183986">
    <property type="component" value="Unassembled WGS sequence"/>
</dbReference>
<keyword evidence="1" id="KW-1133">Transmembrane helix</keyword>
<gene>
    <name evidence="2" type="ORF">BEE62_01035</name>
</gene>
<evidence type="ECO:0000313" key="3">
    <source>
        <dbReference type="Proteomes" id="UP000183986"/>
    </source>
</evidence>
<dbReference type="RefSeq" id="WP_072675922.1">
    <property type="nucleotide sequence ID" value="NZ_MPKY01000001.1"/>
</dbReference>
<comment type="caution">
    <text evidence="2">The sequence shown here is derived from an EMBL/GenBank/DDBJ whole genome shotgun (WGS) entry which is preliminary data.</text>
</comment>
<evidence type="ECO:0000256" key="1">
    <source>
        <dbReference type="SAM" id="Phobius"/>
    </source>
</evidence>
<organism evidence="2 3">
    <name type="scientific">Marinobacter nauticus</name>
    <name type="common">Marinobacter hydrocarbonoclasticus</name>
    <name type="synonym">Marinobacter aquaeolei</name>
    <dbReference type="NCBI Taxonomy" id="2743"/>
    <lineage>
        <taxon>Bacteria</taxon>
        <taxon>Pseudomonadati</taxon>
        <taxon>Pseudomonadota</taxon>
        <taxon>Gammaproteobacteria</taxon>
        <taxon>Pseudomonadales</taxon>
        <taxon>Marinobacteraceae</taxon>
        <taxon>Marinobacter</taxon>
    </lineage>
</organism>
<proteinExistence type="predicted"/>
<keyword evidence="3" id="KW-1185">Reference proteome</keyword>